<dbReference type="AlphaFoldDB" id="A0A949U3E2"/>
<dbReference type="PANTHER" id="PTHR34975">
    <property type="entry name" value="SPORE GERMINATION PROTEIN A2"/>
    <property type="match status" value="1"/>
</dbReference>
<feature type="transmembrane region" description="Helical" evidence="8">
    <location>
        <begin position="42"/>
        <end position="63"/>
    </location>
</feature>
<protein>
    <submittedName>
        <fullName evidence="9">Endospore germination permease</fullName>
    </submittedName>
</protein>
<dbReference type="GO" id="GO:0016020">
    <property type="term" value="C:membrane"/>
    <property type="evidence" value="ECO:0007669"/>
    <property type="project" value="UniProtKB-SubCell"/>
</dbReference>
<evidence type="ECO:0000313" key="9">
    <source>
        <dbReference type="EMBL" id="MBV7276730.1"/>
    </source>
</evidence>
<evidence type="ECO:0000256" key="4">
    <source>
        <dbReference type="ARBA" id="ARBA00022544"/>
    </source>
</evidence>
<sequence>MNIEKKNLLTPNEIIYILIGIMLGVSTLSLPNEVTVTAKQDGWISVMIGAAYPLYVSVIAIYISGKFPKDNILELSKKYLGKYIGNILNFFFFLSFFSYLPSISSGVGIVIRTYAVPLLTPLKIYSVLSFAVVYAASKGIKVLGRISAFCFFILLAIILPSVAVLKQGSYLNVSPVFGSGLLNILEATKASAYYYSCIEIIFLIYPFINDSSKIRGSVLKAVGIICTLYTWITFITIYYVGTTVIQKTIWSFFTVIEGVKVEIVNNFRYVFVFFWILIELKSIALFYYACMFILEDILKVRNRELSYVTMSVIIIGITIIYYRDMLDRSRIGQYTSSISTIYNLIYITFIAILVRIKKGG</sequence>
<keyword evidence="10" id="KW-1185">Reference proteome</keyword>
<keyword evidence="3" id="KW-0813">Transport</keyword>
<keyword evidence="4" id="KW-0309">Germination</keyword>
<feature type="transmembrane region" description="Helical" evidence="8">
    <location>
        <begin position="192"/>
        <end position="209"/>
    </location>
</feature>
<comment type="caution">
    <text evidence="9">The sequence shown here is derived from an EMBL/GenBank/DDBJ whole genome shotgun (WGS) entry which is preliminary data.</text>
</comment>
<keyword evidence="6 8" id="KW-1133">Transmembrane helix</keyword>
<organism evidence="9 10">
    <name type="scientific">Clostridium thailandense</name>
    <dbReference type="NCBI Taxonomy" id="2794346"/>
    <lineage>
        <taxon>Bacteria</taxon>
        <taxon>Bacillati</taxon>
        <taxon>Bacillota</taxon>
        <taxon>Clostridia</taxon>
        <taxon>Eubacteriales</taxon>
        <taxon>Clostridiaceae</taxon>
        <taxon>Clostridium</taxon>
    </lineage>
</organism>
<feature type="transmembrane region" description="Helical" evidence="8">
    <location>
        <begin position="269"/>
        <end position="293"/>
    </location>
</feature>
<proteinExistence type="inferred from homology"/>
<name>A0A949U3E2_9CLOT</name>
<dbReference type="GO" id="GO:0009847">
    <property type="term" value="P:spore germination"/>
    <property type="evidence" value="ECO:0007669"/>
    <property type="project" value="InterPro"/>
</dbReference>
<feature type="transmembrane region" description="Helical" evidence="8">
    <location>
        <begin position="114"/>
        <end position="134"/>
    </location>
</feature>
<dbReference type="PANTHER" id="PTHR34975:SF2">
    <property type="entry name" value="SPORE GERMINATION PROTEIN A2"/>
    <property type="match status" value="1"/>
</dbReference>
<dbReference type="EMBL" id="JAEEGC010000202">
    <property type="protein sequence ID" value="MBV7276730.1"/>
    <property type="molecule type" value="Genomic_DNA"/>
</dbReference>
<evidence type="ECO:0000256" key="2">
    <source>
        <dbReference type="ARBA" id="ARBA00007998"/>
    </source>
</evidence>
<keyword evidence="7 8" id="KW-0472">Membrane</keyword>
<evidence type="ECO:0000313" key="10">
    <source>
        <dbReference type="Proteomes" id="UP000694308"/>
    </source>
</evidence>
<evidence type="ECO:0000256" key="6">
    <source>
        <dbReference type="ARBA" id="ARBA00022989"/>
    </source>
</evidence>
<feature type="transmembrane region" description="Helical" evidence="8">
    <location>
        <begin position="146"/>
        <end position="165"/>
    </location>
</feature>
<dbReference type="InterPro" id="IPR004761">
    <property type="entry name" value="Spore_GerAB"/>
</dbReference>
<feature type="transmembrane region" description="Helical" evidence="8">
    <location>
        <begin position="334"/>
        <end position="354"/>
    </location>
</feature>
<feature type="transmembrane region" description="Helical" evidence="8">
    <location>
        <begin position="221"/>
        <end position="241"/>
    </location>
</feature>
<evidence type="ECO:0000256" key="3">
    <source>
        <dbReference type="ARBA" id="ARBA00022448"/>
    </source>
</evidence>
<keyword evidence="5 8" id="KW-0812">Transmembrane</keyword>
<feature type="transmembrane region" description="Helical" evidence="8">
    <location>
        <begin position="305"/>
        <end position="322"/>
    </location>
</feature>
<gene>
    <name evidence="9" type="ORF">I6U48_28050</name>
</gene>
<evidence type="ECO:0000256" key="7">
    <source>
        <dbReference type="ARBA" id="ARBA00023136"/>
    </source>
</evidence>
<dbReference type="RefSeq" id="WP_218323810.1">
    <property type="nucleotide sequence ID" value="NZ_JAEEGC010000202.1"/>
</dbReference>
<reference evidence="9" key="1">
    <citation type="submission" date="2020-12" db="EMBL/GenBank/DDBJ databases">
        <title>Clostridium thailandense sp. nov., a novel acetogenic bacterium isolated from peat land soil in Thailand.</title>
        <authorList>
            <person name="Chaikitkaew S."/>
            <person name="Birkeland N.K."/>
        </authorList>
    </citation>
    <scope>NUCLEOTIDE SEQUENCE</scope>
    <source>
        <strain evidence="9">PL3</strain>
    </source>
</reference>
<comment type="similarity">
    <text evidence="2">Belongs to the amino acid-polyamine-organocation (APC) superfamily. Spore germination protein (SGP) (TC 2.A.3.9) family.</text>
</comment>
<dbReference type="NCBIfam" id="TIGR00912">
    <property type="entry name" value="2A0309"/>
    <property type="match status" value="1"/>
</dbReference>
<feature type="transmembrane region" description="Helical" evidence="8">
    <location>
        <begin position="83"/>
        <end position="102"/>
    </location>
</feature>
<evidence type="ECO:0000256" key="8">
    <source>
        <dbReference type="SAM" id="Phobius"/>
    </source>
</evidence>
<dbReference type="Pfam" id="PF03845">
    <property type="entry name" value="Spore_permease"/>
    <property type="match status" value="1"/>
</dbReference>
<dbReference type="Proteomes" id="UP000694308">
    <property type="component" value="Unassembled WGS sequence"/>
</dbReference>
<evidence type="ECO:0000256" key="5">
    <source>
        <dbReference type="ARBA" id="ARBA00022692"/>
    </source>
</evidence>
<comment type="subcellular location">
    <subcellularLocation>
        <location evidence="1">Membrane</location>
        <topology evidence="1">Multi-pass membrane protein</topology>
    </subcellularLocation>
</comment>
<accession>A0A949U3E2</accession>
<feature type="transmembrane region" description="Helical" evidence="8">
    <location>
        <begin position="12"/>
        <end position="30"/>
    </location>
</feature>
<evidence type="ECO:0000256" key="1">
    <source>
        <dbReference type="ARBA" id="ARBA00004141"/>
    </source>
</evidence>